<name>A0A329U484_9FIRM</name>
<evidence type="ECO:0000313" key="1">
    <source>
        <dbReference type="EMBL" id="RAW56080.1"/>
    </source>
</evidence>
<proteinExistence type="predicted"/>
<protein>
    <submittedName>
        <fullName evidence="1">Uncharacterized protein</fullName>
    </submittedName>
</protein>
<gene>
    <name evidence="1" type="ORF">C4N24_12510</name>
</gene>
<sequence>MNFETVFFTTNIDIVPHSKKIKDIAKIDPRFGTLYAAYKVSIFQYLRKVTVANLHEKLIIADVSVTIADTTAIINDGFFLK</sequence>
<dbReference type="Proteomes" id="UP000251281">
    <property type="component" value="Unassembled WGS sequence"/>
</dbReference>
<organism evidence="1 2">
    <name type="scientific">Faecalibacterium prausnitzii</name>
    <dbReference type="NCBI Taxonomy" id="853"/>
    <lineage>
        <taxon>Bacteria</taxon>
        <taxon>Bacillati</taxon>
        <taxon>Bacillota</taxon>
        <taxon>Clostridia</taxon>
        <taxon>Eubacteriales</taxon>
        <taxon>Oscillospiraceae</taxon>
        <taxon>Faecalibacterium</taxon>
    </lineage>
</organism>
<evidence type="ECO:0000313" key="2">
    <source>
        <dbReference type="Proteomes" id="UP000251281"/>
    </source>
</evidence>
<accession>A0A329U484</accession>
<reference evidence="1 2" key="1">
    <citation type="submission" date="2018-02" db="EMBL/GenBank/DDBJ databases">
        <title>Complete genome sequencing of Faecalibacterium prausnitzii strains isolated from the human gut.</title>
        <authorList>
            <person name="Fitzgerald B.C."/>
            <person name="Shkoporov A.N."/>
            <person name="Ross P.R."/>
            <person name="Hill C."/>
        </authorList>
    </citation>
    <scope>NUCLEOTIDE SEQUENCE [LARGE SCALE GENOMIC DNA]</scope>
    <source>
        <strain evidence="1 2">APC923/51-1</strain>
    </source>
</reference>
<dbReference type="AlphaFoldDB" id="A0A329U484"/>
<comment type="caution">
    <text evidence="1">The sequence shown here is derived from an EMBL/GenBank/DDBJ whole genome shotgun (WGS) entry which is preliminary data.</text>
</comment>
<dbReference type="EMBL" id="PRLD01000014">
    <property type="protein sequence ID" value="RAW56080.1"/>
    <property type="molecule type" value="Genomic_DNA"/>
</dbReference>